<gene>
    <name evidence="6" type="ORF">PPSIR1_22359</name>
</gene>
<keyword evidence="2" id="KW-0479">Metal-binding</keyword>
<dbReference type="AlphaFoldDB" id="A6FXW9"/>
<comment type="cofactor">
    <cofactor evidence="2">
        <name>Zn(2+)</name>
        <dbReference type="ChEBI" id="CHEBI:29105"/>
    </cofactor>
    <text evidence="2">Binds 1 zinc ion per subunit.</text>
</comment>
<dbReference type="GO" id="GO:0017040">
    <property type="term" value="F:N-acylsphingosine amidohydrolase activity"/>
    <property type="evidence" value="ECO:0007669"/>
    <property type="project" value="UniProtKB-UniRule"/>
</dbReference>
<keyword evidence="2" id="KW-0862">Zinc</keyword>
<dbReference type="GO" id="GO:0042759">
    <property type="term" value="P:long-chain fatty acid biosynthetic process"/>
    <property type="evidence" value="ECO:0007669"/>
    <property type="project" value="TreeGrafter"/>
</dbReference>
<feature type="domain" description="Neutral/alkaline non-lysosomal ceramidase N-terminal" evidence="5">
    <location>
        <begin position="341"/>
        <end position="516"/>
    </location>
</feature>
<accession>A6FXW9</accession>
<dbReference type="STRING" id="391625.PPSIR1_22359"/>
<feature type="active site" description="Nucleophile" evidence="1">
    <location>
        <position position="303"/>
    </location>
</feature>
<keyword evidence="3" id="KW-0378">Hydrolase</keyword>
<dbReference type="EMBL" id="ABCS01000002">
    <property type="protein sequence ID" value="EDM81707.1"/>
    <property type="molecule type" value="Genomic_DNA"/>
</dbReference>
<dbReference type="GO" id="GO:0016020">
    <property type="term" value="C:membrane"/>
    <property type="evidence" value="ECO:0007669"/>
    <property type="project" value="GOC"/>
</dbReference>
<feature type="domain" description="Neutral/alkaline non-lysosomal ceramidase N-terminal" evidence="5">
    <location>
        <begin position="31"/>
        <end position="306"/>
    </location>
</feature>
<evidence type="ECO:0000313" key="7">
    <source>
        <dbReference type="Proteomes" id="UP000005801"/>
    </source>
</evidence>
<evidence type="ECO:0000256" key="2">
    <source>
        <dbReference type="PIRSR" id="PIRSR606823-2"/>
    </source>
</evidence>
<feature type="region of interest" description="Disordered" evidence="4">
    <location>
        <begin position="533"/>
        <end position="556"/>
    </location>
</feature>
<proteinExistence type="inferred from homology"/>
<comment type="similarity">
    <text evidence="3">Belongs to the neutral ceramidase family.</text>
</comment>
<evidence type="ECO:0000256" key="4">
    <source>
        <dbReference type="SAM" id="MobiDB-lite"/>
    </source>
</evidence>
<dbReference type="Pfam" id="PF04734">
    <property type="entry name" value="Ceramidase_alk"/>
    <property type="match status" value="2"/>
</dbReference>
<evidence type="ECO:0000313" key="6">
    <source>
        <dbReference type="EMBL" id="EDM81707.1"/>
    </source>
</evidence>
<feature type="binding site" evidence="2">
    <location>
        <position position="493"/>
    </location>
    <ligand>
        <name>Zn(2+)</name>
        <dbReference type="ChEBI" id="CHEBI:29105"/>
    </ligand>
</feature>
<dbReference type="PANTHER" id="PTHR12670:SF1">
    <property type="entry name" value="NEUTRAL CERAMIDASE"/>
    <property type="match status" value="1"/>
</dbReference>
<dbReference type="GO" id="GO:0046512">
    <property type="term" value="P:sphingosine biosynthetic process"/>
    <property type="evidence" value="ECO:0007669"/>
    <property type="project" value="TreeGrafter"/>
</dbReference>
<comment type="catalytic activity">
    <reaction evidence="3">
        <text>an N-acylsphing-4-enine + H2O = sphing-4-enine + a fatty acid</text>
        <dbReference type="Rhea" id="RHEA:20856"/>
        <dbReference type="ChEBI" id="CHEBI:15377"/>
        <dbReference type="ChEBI" id="CHEBI:28868"/>
        <dbReference type="ChEBI" id="CHEBI:52639"/>
        <dbReference type="ChEBI" id="CHEBI:57756"/>
        <dbReference type="EC" id="3.5.1.23"/>
    </reaction>
</comment>
<dbReference type="eggNOG" id="COG3356">
    <property type="taxonomic scope" value="Bacteria"/>
</dbReference>
<dbReference type="GO" id="GO:0005576">
    <property type="term" value="C:extracellular region"/>
    <property type="evidence" value="ECO:0007669"/>
    <property type="project" value="TreeGrafter"/>
</dbReference>
<dbReference type="InterPro" id="IPR006823">
    <property type="entry name" value="Ceramidase_alk"/>
</dbReference>
<keyword evidence="3" id="KW-0746">Sphingolipid metabolism</keyword>
<dbReference type="EC" id="3.5.1.23" evidence="3"/>
<feature type="binding site" evidence="2">
    <location>
        <position position="252"/>
    </location>
    <ligand>
        <name>Zn(2+)</name>
        <dbReference type="ChEBI" id="CHEBI:29105"/>
    </ligand>
</feature>
<dbReference type="GO" id="GO:0046872">
    <property type="term" value="F:metal ion binding"/>
    <property type="evidence" value="ECO:0007669"/>
    <property type="project" value="UniProtKB-KW"/>
</dbReference>
<reference evidence="6 7" key="1">
    <citation type="submission" date="2007-06" db="EMBL/GenBank/DDBJ databases">
        <authorList>
            <person name="Shimkets L."/>
            <person name="Ferriera S."/>
            <person name="Johnson J."/>
            <person name="Kravitz S."/>
            <person name="Beeson K."/>
            <person name="Sutton G."/>
            <person name="Rogers Y.-H."/>
            <person name="Friedman R."/>
            <person name="Frazier M."/>
            <person name="Venter J.C."/>
        </authorList>
    </citation>
    <scope>NUCLEOTIDE SEQUENCE [LARGE SCALE GENOMIC DNA]</scope>
    <source>
        <strain evidence="6 7">SIR-1</strain>
    </source>
</reference>
<organism evidence="6 7">
    <name type="scientific">Plesiocystis pacifica SIR-1</name>
    <dbReference type="NCBI Taxonomy" id="391625"/>
    <lineage>
        <taxon>Bacteria</taxon>
        <taxon>Pseudomonadati</taxon>
        <taxon>Myxococcota</taxon>
        <taxon>Polyangia</taxon>
        <taxon>Nannocystales</taxon>
        <taxon>Nannocystaceae</taxon>
        <taxon>Plesiocystis</taxon>
    </lineage>
</organism>
<dbReference type="Proteomes" id="UP000005801">
    <property type="component" value="Unassembled WGS sequence"/>
</dbReference>
<dbReference type="InterPro" id="IPR031329">
    <property type="entry name" value="NEUT/ALK_ceramidase_N"/>
</dbReference>
<feature type="region of interest" description="Disordered" evidence="4">
    <location>
        <begin position="361"/>
        <end position="418"/>
    </location>
</feature>
<comment type="caution">
    <text evidence="6">The sequence shown here is derived from an EMBL/GenBank/DDBJ whole genome shotgun (WGS) entry which is preliminary data.</text>
</comment>
<feature type="compositionally biased region" description="Low complexity" evidence="4">
    <location>
        <begin position="363"/>
        <end position="376"/>
    </location>
</feature>
<dbReference type="PANTHER" id="PTHR12670">
    <property type="entry name" value="CERAMIDASE"/>
    <property type="match status" value="1"/>
</dbReference>
<feature type="binding site" evidence="2">
    <location>
        <position position="454"/>
    </location>
    <ligand>
        <name>Zn(2+)</name>
        <dbReference type="ChEBI" id="CHEBI:29105"/>
    </ligand>
</feature>
<feature type="region of interest" description="Disordered" evidence="4">
    <location>
        <begin position="1"/>
        <end position="25"/>
    </location>
</feature>
<feature type="binding site" evidence="2">
    <location>
        <position position="120"/>
    </location>
    <ligand>
        <name>Zn(2+)</name>
        <dbReference type="ChEBI" id="CHEBI:29105"/>
    </ligand>
</feature>
<evidence type="ECO:0000259" key="5">
    <source>
        <dbReference type="Pfam" id="PF04734"/>
    </source>
</evidence>
<sequence>MDPALRSHAAPEPTSPGDAQGQPLEPGQLLAGAAKVDITPLAGMPLGGHAIEGGTGYALWTRLWARAIYLEDAEGEPLVLVIADLWSMPAGMADEVVERVREDHGLTQLGRAQVLLAATHTHHSPSNYGSAYLYNRAASNTGGFDPELRGFLARNIARAIAEAVASKEPARIRHATAPVASVARNRSLPPFLDNPEAAGILAANEALPTCPDYPREVEGVDPCQAVDPTLTTLRIEGLDGRPVAIAAFFAAHPTAMQNYVHAYGGDFFGLATARAEAALSHATGEGLGDAVVALFNGPQGDISPNWTEQGRPSTLVLGERMGAALIDAAGLAPGSGPSGGRVLEGTIASAFARQDLAAQAVEPTPSTPAATTAARPLPGRSLLSGAEDGPTRYRPKTPEGQTVDRHRRPGQGPKKPVAPPALVRMIFPRGAVPTQVPLSIHHVGPLTVAGLPGEFTTTMGMRIRVALAQAYADANPDAPRPILVGLAGEYLSYFVTPQEYALQHYEGGSTLWGQYAGALIAQAYARLARETPRADGPLPHAGAGPRTVEHRGPARRFALEPGAKTRRALRGLPEALREQLRVHEGPRASWTFTTAAPTWDGPTWPRFAVEVLDADGSEGWRTLRVGDSRRPLDERTEDFVIFPAAVDDETWTWTLWWLGGLVDEAALPEGAALRLRVDGPGGEHLCTGELGDGEAHTHPCASGYTPTVHPEDGLGVVPATPR</sequence>
<dbReference type="GO" id="GO:0046514">
    <property type="term" value="P:ceramide catabolic process"/>
    <property type="evidence" value="ECO:0007669"/>
    <property type="project" value="InterPro"/>
</dbReference>
<keyword evidence="7" id="KW-1185">Reference proteome</keyword>
<evidence type="ECO:0000256" key="1">
    <source>
        <dbReference type="PIRSR" id="PIRSR606823-1"/>
    </source>
</evidence>
<evidence type="ECO:0000256" key="3">
    <source>
        <dbReference type="RuleBase" id="RU366019"/>
    </source>
</evidence>
<protein>
    <recommendedName>
        <fullName evidence="3">Neutral ceramidase</fullName>
        <ecNumber evidence="3">3.5.1.23</ecNumber>
    </recommendedName>
</protein>
<keyword evidence="3" id="KW-0443">Lipid metabolism</keyword>
<feature type="region of interest" description="Disordered" evidence="4">
    <location>
        <begin position="702"/>
        <end position="722"/>
    </location>
</feature>
<name>A6FXW9_9BACT</name>